<evidence type="ECO:0000313" key="5">
    <source>
        <dbReference type="EMBL" id="MCL1103722.1"/>
    </source>
</evidence>
<evidence type="ECO:0000256" key="4">
    <source>
        <dbReference type="SAM" id="SignalP"/>
    </source>
</evidence>
<comment type="caution">
    <text evidence="5">The sequence shown here is derived from an EMBL/GenBank/DDBJ whole genome shotgun (WGS) entry which is preliminary data.</text>
</comment>
<comment type="similarity">
    <text evidence="3">Belongs to the glycosyl hydrolase 24 family.</text>
</comment>
<sequence>MANRMTVAGLSLSAAAFIGLVISEGFTPTATIPVKGDRPTVGFGSTYHINDRPVKLGDTVTPINALQIAKAHISKDETRFRQSLIGAELNQAEYDLYIDWVYQYGIGRWLKSPMRVHVLNGEYRKACDALLLPQYRTVAGFDCSTPGNKRCYGVWTRAQDRHRQCVNSLEALQ</sequence>
<dbReference type="GO" id="GO:0009253">
    <property type="term" value="P:peptidoglycan catabolic process"/>
    <property type="evidence" value="ECO:0007669"/>
    <property type="project" value="InterPro"/>
</dbReference>
<comment type="catalytic activity">
    <reaction evidence="3">
        <text>Hydrolysis of (1-&gt;4)-beta-linkages between N-acetylmuramic acid and N-acetyl-D-glucosamine residues in a peptidoglycan and between N-acetyl-D-glucosamine residues in chitodextrins.</text>
        <dbReference type="EC" id="3.2.1.17"/>
    </reaction>
</comment>
<reference evidence="5" key="1">
    <citation type="submission" date="2022-01" db="EMBL/GenBank/DDBJ databases">
        <title>Whole genome-based taxonomy of the Shewanellaceae.</title>
        <authorList>
            <person name="Martin-Rodriguez A.J."/>
        </authorList>
    </citation>
    <scope>NUCLEOTIDE SEQUENCE</scope>
    <source>
        <strain evidence="5">DSM 23803</strain>
    </source>
</reference>
<keyword evidence="3" id="KW-0326">Glycosidase</keyword>
<dbReference type="SUPFAM" id="SSF53955">
    <property type="entry name" value="Lysozyme-like"/>
    <property type="match status" value="1"/>
</dbReference>
<name>A0A9X2CC44_9GAMM</name>
<dbReference type="Proteomes" id="UP001139408">
    <property type="component" value="Unassembled WGS sequence"/>
</dbReference>
<gene>
    <name evidence="5" type="ORF">L2749_00350</name>
</gene>
<dbReference type="AlphaFoldDB" id="A0A9X2CC44"/>
<dbReference type="GO" id="GO:0042742">
    <property type="term" value="P:defense response to bacterium"/>
    <property type="evidence" value="ECO:0007669"/>
    <property type="project" value="UniProtKB-KW"/>
</dbReference>
<keyword evidence="4" id="KW-0732">Signal</keyword>
<dbReference type="InterPro" id="IPR023347">
    <property type="entry name" value="Lysozyme_dom_sf"/>
</dbReference>
<organism evidence="5 6">
    <name type="scientific">Shewanella algicola</name>
    <dbReference type="NCBI Taxonomy" id="640633"/>
    <lineage>
        <taxon>Bacteria</taxon>
        <taxon>Pseudomonadati</taxon>
        <taxon>Pseudomonadota</taxon>
        <taxon>Gammaproteobacteria</taxon>
        <taxon>Alteromonadales</taxon>
        <taxon>Shewanellaceae</taxon>
        <taxon>Shewanella</taxon>
    </lineage>
</organism>
<dbReference type="EC" id="3.2.1.17" evidence="3"/>
<dbReference type="GO" id="GO:0031640">
    <property type="term" value="P:killing of cells of another organism"/>
    <property type="evidence" value="ECO:0007669"/>
    <property type="project" value="UniProtKB-KW"/>
</dbReference>
<keyword evidence="2 3" id="KW-0081">Bacteriolytic enzyme</keyword>
<keyword evidence="1 3" id="KW-0929">Antimicrobial</keyword>
<dbReference type="EMBL" id="JAKILJ010000001">
    <property type="protein sequence ID" value="MCL1103722.1"/>
    <property type="molecule type" value="Genomic_DNA"/>
</dbReference>
<evidence type="ECO:0000256" key="1">
    <source>
        <dbReference type="ARBA" id="ARBA00022529"/>
    </source>
</evidence>
<dbReference type="InterPro" id="IPR023346">
    <property type="entry name" value="Lysozyme-like_dom_sf"/>
</dbReference>
<evidence type="ECO:0000256" key="3">
    <source>
        <dbReference type="RuleBase" id="RU003788"/>
    </source>
</evidence>
<feature type="signal peptide" evidence="4">
    <location>
        <begin position="1"/>
        <end position="16"/>
    </location>
</feature>
<keyword evidence="6" id="KW-1185">Reference proteome</keyword>
<dbReference type="Pfam" id="PF00959">
    <property type="entry name" value="Phage_lysozyme"/>
    <property type="match status" value="1"/>
</dbReference>
<evidence type="ECO:0000313" key="6">
    <source>
        <dbReference type="Proteomes" id="UP001139408"/>
    </source>
</evidence>
<dbReference type="RefSeq" id="WP_188923501.1">
    <property type="nucleotide sequence ID" value="NZ_BMQI01000001.1"/>
</dbReference>
<evidence type="ECO:0000256" key="2">
    <source>
        <dbReference type="ARBA" id="ARBA00022638"/>
    </source>
</evidence>
<dbReference type="PANTHER" id="PTHR38107">
    <property type="match status" value="1"/>
</dbReference>
<dbReference type="GO" id="GO:0016998">
    <property type="term" value="P:cell wall macromolecule catabolic process"/>
    <property type="evidence" value="ECO:0007669"/>
    <property type="project" value="InterPro"/>
</dbReference>
<feature type="chain" id="PRO_5040811061" description="Lysozyme" evidence="4">
    <location>
        <begin position="17"/>
        <end position="173"/>
    </location>
</feature>
<dbReference type="InterPro" id="IPR051018">
    <property type="entry name" value="Bacteriophage_GH24"/>
</dbReference>
<dbReference type="Gene3D" id="1.10.530.40">
    <property type="match status" value="1"/>
</dbReference>
<dbReference type="PANTHER" id="PTHR38107:SF3">
    <property type="entry name" value="LYSOZYME RRRD-RELATED"/>
    <property type="match status" value="1"/>
</dbReference>
<protein>
    <recommendedName>
        <fullName evidence="3">Lysozyme</fullName>
        <ecNumber evidence="3">3.2.1.17</ecNumber>
    </recommendedName>
</protein>
<accession>A0A9X2CC44</accession>
<proteinExistence type="inferred from homology"/>
<dbReference type="InterPro" id="IPR002196">
    <property type="entry name" value="Glyco_hydro_24"/>
</dbReference>
<dbReference type="GO" id="GO:0003796">
    <property type="term" value="F:lysozyme activity"/>
    <property type="evidence" value="ECO:0007669"/>
    <property type="project" value="UniProtKB-EC"/>
</dbReference>
<keyword evidence="3" id="KW-0378">Hydrolase</keyword>